<evidence type="ECO:0000256" key="5">
    <source>
        <dbReference type="ARBA" id="ARBA00023136"/>
    </source>
</evidence>
<feature type="domain" description="THH1/TOM1/TOM3" evidence="7">
    <location>
        <begin position="18"/>
        <end position="156"/>
    </location>
</feature>
<feature type="transmembrane region" description="Helical" evidence="6">
    <location>
        <begin position="110"/>
        <end position="129"/>
    </location>
</feature>
<dbReference type="InterPro" id="IPR040226">
    <property type="entry name" value="THH1/TOM1/TOM3"/>
</dbReference>
<comment type="subcellular location">
    <subcellularLocation>
        <location evidence="1">Vacuole membrane</location>
        <topology evidence="1">Multi-pass membrane protein</topology>
    </subcellularLocation>
</comment>
<evidence type="ECO:0000313" key="9">
    <source>
        <dbReference type="Proteomes" id="UP000655225"/>
    </source>
</evidence>
<proteinExistence type="inferred from homology"/>
<comment type="caution">
    <text evidence="8">The sequence shown here is derived from an EMBL/GenBank/DDBJ whole genome shotgun (WGS) entry which is preliminary data.</text>
</comment>
<evidence type="ECO:0000256" key="4">
    <source>
        <dbReference type="ARBA" id="ARBA00022989"/>
    </source>
</evidence>
<reference evidence="8 9" key="1">
    <citation type="submission" date="2020-04" db="EMBL/GenBank/DDBJ databases">
        <title>Plant Genome Project.</title>
        <authorList>
            <person name="Zhang R.-G."/>
        </authorList>
    </citation>
    <scope>NUCLEOTIDE SEQUENCE [LARGE SCALE GENOMIC DNA]</scope>
    <source>
        <strain evidence="8">YNK0</strain>
        <tissue evidence="8">Leaf</tissue>
    </source>
</reference>
<protein>
    <recommendedName>
        <fullName evidence="7">THH1/TOM1/TOM3 domain-containing protein</fullName>
    </recommendedName>
</protein>
<evidence type="ECO:0000256" key="1">
    <source>
        <dbReference type="ARBA" id="ARBA00004128"/>
    </source>
</evidence>
<keyword evidence="9" id="KW-1185">Reference proteome</keyword>
<accession>A0A835DG06</accession>
<dbReference type="PANTHER" id="PTHR31142">
    <property type="entry name" value="TOBAMOVIRUS MULTIPLICATION PROTEIN 1-LIKE ISOFORM X1"/>
    <property type="match status" value="1"/>
</dbReference>
<gene>
    <name evidence="8" type="ORF">HHK36_014637</name>
</gene>
<dbReference type="GO" id="GO:0005774">
    <property type="term" value="C:vacuolar membrane"/>
    <property type="evidence" value="ECO:0007669"/>
    <property type="project" value="UniProtKB-SubCell"/>
</dbReference>
<organism evidence="8 9">
    <name type="scientific">Tetracentron sinense</name>
    <name type="common">Spur-leaf</name>
    <dbReference type="NCBI Taxonomy" id="13715"/>
    <lineage>
        <taxon>Eukaryota</taxon>
        <taxon>Viridiplantae</taxon>
        <taxon>Streptophyta</taxon>
        <taxon>Embryophyta</taxon>
        <taxon>Tracheophyta</taxon>
        <taxon>Spermatophyta</taxon>
        <taxon>Magnoliopsida</taxon>
        <taxon>Trochodendrales</taxon>
        <taxon>Trochodendraceae</taxon>
        <taxon>Tetracentron</taxon>
    </lineage>
</organism>
<feature type="transmembrane region" description="Helical" evidence="6">
    <location>
        <begin position="35"/>
        <end position="59"/>
    </location>
</feature>
<dbReference type="EMBL" id="JABCRI010000010">
    <property type="protein sequence ID" value="KAF8398779.1"/>
    <property type="molecule type" value="Genomic_DNA"/>
</dbReference>
<evidence type="ECO:0000256" key="2">
    <source>
        <dbReference type="ARBA" id="ARBA00006779"/>
    </source>
</evidence>
<dbReference type="OrthoDB" id="19798at2759"/>
<evidence type="ECO:0000256" key="3">
    <source>
        <dbReference type="ARBA" id="ARBA00022692"/>
    </source>
</evidence>
<dbReference type="InterPro" id="IPR009457">
    <property type="entry name" value="THH1/TOM1/TOM3_dom"/>
</dbReference>
<evidence type="ECO:0000313" key="8">
    <source>
        <dbReference type="EMBL" id="KAF8398779.1"/>
    </source>
</evidence>
<comment type="similarity">
    <text evidence="2">Belongs to the plant tobamovirus multiplication TOM1 protein family.</text>
</comment>
<keyword evidence="4 6" id="KW-1133">Transmembrane helix</keyword>
<dbReference type="PANTHER" id="PTHR31142:SF3">
    <property type="entry name" value="THH1_TOM1_TOM3 DOMAIN-CONTAINING PROTEIN"/>
    <property type="match status" value="1"/>
</dbReference>
<evidence type="ECO:0000259" key="7">
    <source>
        <dbReference type="Pfam" id="PF06454"/>
    </source>
</evidence>
<keyword evidence="5 6" id="KW-0472">Membrane</keyword>
<keyword evidence="3 6" id="KW-0812">Transmembrane</keyword>
<dbReference type="Proteomes" id="UP000655225">
    <property type="component" value="Unassembled WGS sequence"/>
</dbReference>
<dbReference type="OMA" id="INESIVW"/>
<feature type="transmembrane region" description="Helical" evidence="6">
    <location>
        <begin position="71"/>
        <end position="90"/>
    </location>
</feature>
<dbReference type="AlphaFoldDB" id="A0A835DG06"/>
<sequence length="157" mass="18076">MASTENPAAIIAYGLENASDWWEEVNNSPVWQNRIFHILAGLYGLVAVVALIQLVRIELRVPEYGWTTQKVFHFLNFAVNTVRSLVFVFRQNVQRIEPEIFQHVLIDMPSLAFFTTYALLALFWAEIYYQARTVSTDGLKPTFYTINAVVYAIQVKL</sequence>
<dbReference type="Pfam" id="PF06454">
    <property type="entry name" value="THH1_TOM1-3_dom"/>
    <property type="match status" value="1"/>
</dbReference>
<evidence type="ECO:0000256" key="6">
    <source>
        <dbReference type="SAM" id="Phobius"/>
    </source>
</evidence>
<name>A0A835DG06_TETSI</name>